<keyword evidence="3" id="KW-1185">Reference proteome</keyword>
<name>A0ABZ2VL60_9BACI</name>
<accession>A0ABZ2VL60</accession>
<evidence type="ECO:0008006" key="4">
    <source>
        <dbReference type="Google" id="ProtNLM"/>
    </source>
</evidence>
<keyword evidence="1" id="KW-0812">Transmembrane</keyword>
<organism evidence="2 3">
    <name type="scientific">Bacillus paramobilis</name>
    <dbReference type="NCBI Taxonomy" id="2817477"/>
    <lineage>
        <taxon>Bacteria</taxon>
        <taxon>Bacillati</taxon>
        <taxon>Bacillota</taxon>
        <taxon>Bacilli</taxon>
        <taxon>Bacillales</taxon>
        <taxon>Bacillaceae</taxon>
        <taxon>Bacillus</taxon>
        <taxon>Bacillus cereus group</taxon>
    </lineage>
</organism>
<feature type="transmembrane region" description="Helical" evidence="1">
    <location>
        <begin position="72"/>
        <end position="90"/>
    </location>
</feature>
<evidence type="ECO:0000313" key="2">
    <source>
        <dbReference type="EMBL" id="WZF29930.1"/>
    </source>
</evidence>
<dbReference type="RefSeq" id="WP_341518405.1">
    <property type="nucleotide sequence ID" value="NZ_CP151108.1"/>
</dbReference>
<protein>
    <recommendedName>
        <fullName evidence="4">Group-specific protein</fullName>
    </recommendedName>
</protein>
<keyword evidence="1" id="KW-0472">Membrane</keyword>
<dbReference type="EMBL" id="CP151108">
    <property type="protein sequence ID" value="WZF29930.1"/>
    <property type="molecule type" value="Genomic_DNA"/>
</dbReference>
<gene>
    <name evidence="2" type="ORF">AABL52_21935</name>
</gene>
<proteinExistence type="predicted"/>
<evidence type="ECO:0000313" key="3">
    <source>
        <dbReference type="Proteomes" id="UP001485505"/>
    </source>
</evidence>
<feature type="transmembrane region" description="Helical" evidence="1">
    <location>
        <begin position="6"/>
        <end position="22"/>
    </location>
</feature>
<sequence length="111" mass="12522">MWFISAIWPVILVGGIVVFVIKRLEHKYKHGKLGKKKTQKAQLLLDSFIPMGMLVGCMIGLIFGMFFPDFSLLSFSLGAGIGYLFGYFAYEIYSKTGDNFSYSKKNNQDST</sequence>
<reference evidence="2 3" key="1">
    <citation type="submission" date="2024-04" db="EMBL/GenBank/DDBJ databases">
        <title>Complete genome sequence of Bacillus mobilis strains derived from soil.</title>
        <authorList>
            <person name="Jung H."/>
            <person name="Choi S."/>
            <person name="Kim Y."/>
            <person name="Han J.A."/>
            <person name="Kim E.Y."/>
            <person name="Lee H.-S."/>
        </authorList>
    </citation>
    <scope>NUCLEOTIDE SEQUENCE [LARGE SCALE GENOMIC DNA]</scope>
    <source>
        <strain evidence="2 3">IMGN7</strain>
    </source>
</reference>
<keyword evidence="1" id="KW-1133">Transmembrane helix</keyword>
<feature type="transmembrane region" description="Helical" evidence="1">
    <location>
        <begin position="43"/>
        <end position="66"/>
    </location>
</feature>
<evidence type="ECO:0000256" key="1">
    <source>
        <dbReference type="SAM" id="Phobius"/>
    </source>
</evidence>
<dbReference type="Proteomes" id="UP001485505">
    <property type="component" value="Chromosome"/>
</dbReference>